<keyword evidence="3" id="KW-1185">Reference proteome</keyword>
<feature type="compositionally biased region" description="Basic and acidic residues" evidence="1">
    <location>
        <begin position="59"/>
        <end position="72"/>
    </location>
</feature>
<dbReference type="Proteomes" id="UP000597341">
    <property type="component" value="Unassembled WGS sequence"/>
</dbReference>
<evidence type="ECO:0000256" key="1">
    <source>
        <dbReference type="SAM" id="MobiDB-lite"/>
    </source>
</evidence>
<proteinExistence type="predicted"/>
<dbReference type="RefSeq" id="WP_191281066.1">
    <property type="nucleotide sequence ID" value="NZ_BNAD01000019.1"/>
</dbReference>
<accession>A0ABQ3HRC9</accession>
<protein>
    <submittedName>
        <fullName evidence="2">Uncharacterized protein</fullName>
    </submittedName>
</protein>
<organism evidence="2 3">
    <name type="scientific">Nocardioides flavus</name>
    <name type="common">ex Wang et al. 2016</name>
    <dbReference type="NCBI Taxonomy" id="2058780"/>
    <lineage>
        <taxon>Bacteria</taxon>
        <taxon>Bacillati</taxon>
        <taxon>Actinomycetota</taxon>
        <taxon>Actinomycetes</taxon>
        <taxon>Propionibacteriales</taxon>
        <taxon>Nocardioidaceae</taxon>
        <taxon>Nocardioides</taxon>
    </lineage>
</organism>
<feature type="region of interest" description="Disordered" evidence="1">
    <location>
        <begin position="58"/>
        <end position="84"/>
    </location>
</feature>
<dbReference type="EMBL" id="BNAD01000019">
    <property type="protein sequence ID" value="GHE19192.1"/>
    <property type="molecule type" value="Genomic_DNA"/>
</dbReference>
<evidence type="ECO:0000313" key="2">
    <source>
        <dbReference type="EMBL" id="GHE19192.1"/>
    </source>
</evidence>
<dbReference type="InterPro" id="IPR029058">
    <property type="entry name" value="AB_hydrolase_fold"/>
</dbReference>
<comment type="caution">
    <text evidence="2">The sequence shown here is derived from an EMBL/GenBank/DDBJ whole genome shotgun (WGS) entry which is preliminary data.</text>
</comment>
<name>A0ABQ3HRC9_9ACTN</name>
<sequence>MSPLTQFHQQFATLTGARSVTGHVLTRADNAQAHCHVGNIDLSVALISSWLDQMAGLDQARDQSARRADPDRPAGLTDSTDGTS</sequence>
<gene>
    <name evidence="2" type="ORF">GCM10011376_38020</name>
</gene>
<reference evidence="3" key="1">
    <citation type="journal article" date="2019" name="Int. J. Syst. Evol. Microbiol.">
        <title>The Global Catalogue of Microorganisms (GCM) 10K type strain sequencing project: providing services to taxonomists for standard genome sequencing and annotation.</title>
        <authorList>
            <consortium name="The Broad Institute Genomics Platform"/>
            <consortium name="The Broad Institute Genome Sequencing Center for Infectious Disease"/>
            <person name="Wu L."/>
            <person name="Ma J."/>
        </authorList>
    </citation>
    <scope>NUCLEOTIDE SEQUENCE [LARGE SCALE GENOMIC DNA]</scope>
    <source>
        <strain evidence="3">CGMCC 1.12791</strain>
    </source>
</reference>
<dbReference type="Gene3D" id="3.40.50.1820">
    <property type="entry name" value="alpha/beta hydrolase"/>
    <property type="match status" value="1"/>
</dbReference>
<evidence type="ECO:0000313" key="3">
    <source>
        <dbReference type="Proteomes" id="UP000597341"/>
    </source>
</evidence>